<dbReference type="RefSeq" id="WP_188856299.1">
    <property type="nucleotide sequence ID" value="NZ_BMOS01000005.1"/>
</dbReference>
<gene>
    <name evidence="2" type="primary">yvyF</name>
    <name evidence="2" type="ORF">GCM10007971_10320</name>
</gene>
<keyword evidence="3" id="KW-1185">Reference proteome</keyword>
<comment type="caution">
    <text evidence="2">The sequence shown here is derived from an EMBL/GenBank/DDBJ whole genome shotgun (WGS) entry which is preliminary data.</text>
</comment>
<evidence type="ECO:0000313" key="2">
    <source>
        <dbReference type="EMBL" id="GGN53630.1"/>
    </source>
</evidence>
<dbReference type="Proteomes" id="UP000624041">
    <property type="component" value="Unassembled WGS sequence"/>
</dbReference>
<dbReference type="EMBL" id="BMOS01000005">
    <property type="protein sequence ID" value="GGN53630.1"/>
    <property type="molecule type" value="Genomic_DNA"/>
</dbReference>
<evidence type="ECO:0000256" key="1">
    <source>
        <dbReference type="SAM" id="Coils"/>
    </source>
</evidence>
<proteinExistence type="predicted"/>
<protein>
    <recommendedName>
        <fullName evidence="4">Flagellar protein</fullName>
    </recommendedName>
</protein>
<name>A0A917XU08_9BACI</name>
<organism evidence="2 3">
    <name type="scientific">Oceanobacillus indicireducens</name>
    <dbReference type="NCBI Taxonomy" id="1004261"/>
    <lineage>
        <taxon>Bacteria</taxon>
        <taxon>Bacillati</taxon>
        <taxon>Bacillota</taxon>
        <taxon>Bacilli</taxon>
        <taxon>Bacillales</taxon>
        <taxon>Bacillaceae</taxon>
        <taxon>Oceanobacillus</taxon>
    </lineage>
</organism>
<keyword evidence="1" id="KW-0175">Coiled coil</keyword>
<reference evidence="2" key="1">
    <citation type="journal article" date="2014" name="Int. J. Syst. Evol. Microbiol.">
        <title>Complete genome sequence of Corynebacterium casei LMG S-19264T (=DSM 44701T), isolated from a smear-ripened cheese.</title>
        <authorList>
            <consortium name="US DOE Joint Genome Institute (JGI-PGF)"/>
            <person name="Walter F."/>
            <person name="Albersmeier A."/>
            <person name="Kalinowski J."/>
            <person name="Ruckert C."/>
        </authorList>
    </citation>
    <scope>NUCLEOTIDE SEQUENCE</scope>
    <source>
        <strain evidence="2">JCM 17251</strain>
    </source>
</reference>
<dbReference type="AlphaFoldDB" id="A0A917XU08"/>
<dbReference type="NCBIfam" id="TIGR03826">
    <property type="entry name" value="YvyF"/>
    <property type="match status" value="1"/>
</dbReference>
<evidence type="ECO:0008006" key="4">
    <source>
        <dbReference type="Google" id="ProtNLM"/>
    </source>
</evidence>
<feature type="coiled-coil region" evidence="1">
    <location>
        <begin position="98"/>
        <end position="129"/>
    </location>
</feature>
<evidence type="ECO:0000313" key="3">
    <source>
        <dbReference type="Proteomes" id="UP000624041"/>
    </source>
</evidence>
<reference evidence="2" key="2">
    <citation type="submission" date="2020-09" db="EMBL/GenBank/DDBJ databases">
        <authorList>
            <person name="Sun Q."/>
            <person name="Ohkuma M."/>
        </authorList>
    </citation>
    <scope>NUCLEOTIDE SEQUENCE</scope>
    <source>
        <strain evidence="2">JCM 17251</strain>
    </source>
</reference>
<dbReference type="InterPro" id="IPR022258">
    <property type="entry name" value="Flagellar_operon_YvyF"/>
</dbReference>
<accession>A0A917XU08</accession>
<sequence length="139" mass="16452">MAELANCSRCGAVYVMTIRDICQDCYKKEEEAFQTVYHFLREKKNREATMIEIVEATGVEEKMIMKFVKERRLLPTDFPNLAYPCDRCGRGITTGKLCENCQKELKSELAILEEEERTKQEREERERENVYFSFNKDKN</sequence>